<feature type="compositionally biased region" description="Pro residues" evidence="1">
    <location>
        <begin position="53"/>
        <end position="78"/>
    </location>
</feature>
<proteinExistence type="predicted"/>
<evidence type="ECO:0000256" key="1">
    <source>
        <dbReference type="SAM" id="MobiDB-lite"/>
    </source>
</evidence>
<evidence type="ECO:0000313" key="2">
    <source>
        <dbReference type="EMBL" id="RDX57299.1"/>
    </source>
</evidence>
<dbReference type="OrthoDB" id="2757974at2759"/>
<protein>
    <submittedName>
        <fullName evidence="2">Uncharacterized protein</fullName>
    </submittedName>
</protein>
<feature type="compositionally biased region" description="Low complexity" evidence="1">
    <location>
        <begin position="360"/>
        <end position="378"/>
    </location>
</feature>
<feature type="compositionally biased region" description="Low complexity" evidence="1">
    <location>
        <begin position="325"/>
        <end position="348"/>
    </location>
</feature>
<sequence>MIIKNVTVRRGQAQLEPRCIELKGHRTADRDEKREDTFLRALRLRLGEELPEEPPAAQPEPAPAPQPAPAAQPPPPRVLAPAQVPALAPATPPPRRLAKDRRSPSRSPLHEIAMPPEPKAGPSNALPVNAVEHADDAGEPRRRRVPSRANRSPSRDPPPRARDRSRYFSSPDDASVPSWSSAAPSNAGAKVTLRGPGTEAAMHEFARTIGLSPPRPANIEIPDSEEEDLYATAPVRNPATSTGGAKAGHAAKHDSKQTSKHKVPLFADSSSDEFGPDEFVINEEFLREINAAEQLAYQNGGGSSQSQSQTRVQAPKQTQVKAEVSSRAASATLAVAAASSTAVASRSTPGMGSRAASRATSVPGTSSSGSKSGTTSVSMDVINISDDEDDIEKENVPIPTRHVRRRVEPRANDDIIELSD</sequence>
<reference evidence="2 3" key="1">
    <citation type="journal article" date="2018" name="Biotechnol. Biofuels">
        <title>Integrative visual omics of the white-rot fungus Polyporus brumalis exposes the biotechnological potential of its oxidative enzymes for delignifying raw plant biomass.</title>
        <authorList>
            <person name="Miyauchi S."/>
            <person name="Rancon A."/>
            <person name="Drula E."/>
            <person name="Hage H."/>
            <person name="Chaduli D."/>
            <person name="Favel A."/>
            <person name="Grisel S."/>
            <person name="Henrissat B."/>
            <person name="Herpoel-Gimbert I."/>
            <person name="Ruiz-Duenas F.J."/>
            <person name="Chevret D."/>
            <person name="Hainaut M."/>
            <person name="Lin J."/>
            <person name="Wang M."/>
            <person name="Pangilinan J."/>
            <person name="Lipzen A."/>
            <person name="Lesage-Meessen L."/>
            <person name="Navarro D."/>
            <person name="Riley R."/>
            <person name="Grigoriev I.V."/>
            <person name="Zhou S."/>
            <person name="Raouche S."/>
            <person name="Rosso M.N."/>
        </authorList>
    </citation>
    <scope>NUCLEOTIDE SEQUENCE [LARGE SCALE GENOMIC DNA]</scope>
    <source>
        <strain evidence="2 3">BRFM 1820</strain>
    </source>
</reference>
<dbReference type="AlphaFoldDB" id="A0A371DXM6"/>
<dbReference type="Proteomes" id="UP000256964">
    <property type="component" value="Unassembled WGS sequence"/>
</dbReference>
<feature type="region of interest" description="Disordered" evidence="1">
    <location>
        <begin position="296"/>
        <end position="397"/>
    </location>
</feature>
<dbReference type="EMBL" id="KZ857379">
    <property type="protein sequence ID" value="RDX57299.1"/>
    <property type="molecule type" value="Genomic_DNA"/>
</dbReference>
<dbReference type="STRING" id="139420.A0A371DXM6"/>
<feature type="compositionally biased region" description="Basic and acidic residues" evidence="1">
    <location>
        <begin position="153"/>
        <end position="166"/>
    </location>
</feature>
<feature type="compositionally biased region" description="Polar residues" evidence="1">
    <location>
        <begin position="310"/>
        <end position="320"/>
    </location>
</feature>
<gene>
    <name evidence="2" type="ORF">OH76DRAFT_29079</name>
</gene>
<feature type="compositionally biased region" description="Low complexity" evidence="1">
    <location>
        <begin position="79"/>
        <end position="89"/>
    </location>
</feature>
<organism evidence="2 3">
    <name type="scientific">Lentinus brumalis</name>
    <dbReference type="NCBI Taxonomy" id="2498619"/>
    <lineage>
        <taxon>Eukaryota</taxon>
        <taxon>Fungi</taxon>
        <taxon>Dikarya</taxon>
        <taxon>Basidiomycota</taxon>
        <taxon>Agaricomycotina</taxon>
        <taxon>Agaricomycetes</taxon>
        <taxon>Polyporales</taxon>
        <taxon>Polyporaceae</taxon>
        <taxon>Lentinus</taxon>
    </lineage>
</organism>
<accession>A0A371DXM6</accession>
<keyword evidence="3" id="KW-1185">Reference proteome</keyword>
<evidence type="ECO:0000313" key="3">
    <source>
        <dbReference type="Proteomes" id="UP000256964"/>
    </source>
</evidence>
<feature type="compositionally biased region" description="Low complexity" evidence="1">
    <location>
        <begin position="169"/>
        <end position="185"/>
    </location>
</feature>
<name>A0A371DXM6_9APHY</name>
<feature type="region of interest" description="Disordered" evidence="1">
    <location>
        <begin position="40"/>
        <end position="275"/>
    </location>
</feature>